<dbReference type="InterPro" id="IPR038693">
    <property type="entry name" value="PaaB_sf"/>
</dbReference>
<proteinExistence type="predicted"/>
<comment type="caution">
    <text evidence="1">The sequence shown here is derived from an EMBL/GenBank/DDBJ whole genome shotgun (WGS) entry which is preliminary data.</text>
</comment>
<evidence type="ECO:0000313" key="2">
    <source>
        <dbReference type="Proteomes" id="UP001310386"/>
    </source>
</evidence>
<dbReference type="Proteomes" id="UP001310386">
    <property type="component" value="Unassembled WGS sequence"/>
</dbReference>
<dbReference type="EMBL" id="JAYJLD010000001">
    <property type="protein sequence ID" value="MEB3100158.1"/>
    <property type="molecule type" value="Genomic_DNA"/>
</dbReference>
<name>A0ABU5ZD63_9BACL</name>
<dbReference type="RefSeq" id="WP_371752270.1">
    <property type="nucleotide sequence ID" value="NZ_JAYJLD010000001.1"/>
</dbReference>
<keyword evidence="2" id="KW-1185">Reference proteome</keyword>
<dbReference type="Gene3D" id="3.10.20.520">
    <property type="entry name" value="Phenylacetic acid degradation B"/>
    <property type="match status" value="1"/>
</dbReference>
<gene>
    <name evidence="1" type="ORF">VF724_00600</name>
</gene>
<sequence length="73" mass="8593">MNKQTYEIFARIHRGDDLMQIGTVEAQSDDLAIAYAAYIYNEEEWTDMIAVRRDHILKVRQAEPLFSKERMSV</sequence>
<organism evidence="1 2">
    <name type="scientific">Ferviditalea candida</name>
    <dbReference type="NCBI Taxonomy" id="3108399"/>
    <lineage>
        <taxon>Bacteria</taxon>
        <taxon>Bacillati</taxon>
        <taxon>Bacillota</taxon>
        <taxon>Bacilli</taxon>
        <taxon>Bacillales</taxon>
        <taxon>Paenibacillaceae</taxon>
        <taxon>Ferviditalea</taxon>
    </lineage>
</organism>
<evidence type="ECO:0008006" key="3">
    <source>
        <dbReference type="Google" id="ProtNLM"/>
    </source>
</evidence>
<evidence type="ECO:0000313" key="1">
    <source>
        <dbReference type="EMBL" id="MEB3100158.1"/>
    </source>
</evidence>
<reference evidence="1" key="1">
    <citation type="submission" date="2023-12" db="EMBL/GenBank/DDBJ databases">
        <title>Fervidustalea candida gen. nov., sp. nov., a novel member of the family Paenibacillaceae isolated from a geothermal area.</title>
        <authorList>
            <person name="Li W.-J."/>
            <person name="Jiao J.-Y."/>
            <person name="Chen Y."/>
        </authorList>
    </citation>
    <scope>NUCLEOTIDE SEQUENCE</scope>
    <source>
        <strain evidence="1">SYSU GA230002</strain>
    </source>
</reference>
<protein>
    <recommendedName>
        <fullName evidence="3">Phenylacetic acid degradation B</fullName>
    </recommendedName>
</protein>
<accession>A0ABU5ZD63</accession>